<accession>A0A942YKE7</accession>
<proteinExistence type="predicted"/>
<protein>
    <submittedName>
        <fullName evidence="2">Uncharacterized protein</fullName>
    </submittedName>
</protein>
<dbReference type="Proteomes" id="UP000682713">
    <property type="component" value="Unassembled WGS sequence"/>
</dbReference>
<comment type="caution">
    <text evidence="2">The sequence shown here is derived from an EMBL/GenBank/DDBJ whole genome shotgun (WGS) entry which is preliminary data.</text>
</comment>
<gene>
    <name evidence="2" type="ORF">KHA93_05835</name>
</gene>
<feature type="transmembrane region" description="Helical" evidence="1">
    <location>
        <begin position="46"/>
        <end position="64"/>
    </location>
</feature>
<feature type="transmembrane region" description="Helical" evidence="1">
    <location>
        <begin position="84"/>
        <end position="103"/>
    </location>
</feature>
<keyword evidence="3" id="KW-1185">Reference proteome</keyword>
<keyword evidence="1" id="KW-0472">Membrane</keyword>
<evidence type="ECO:0000313" key="3">
    <source>
        <dbReference type="Proteomes" id="UP000682713"/>
    </source>
</evidence>
<keyword evidence="1" id="KW-1133">Transmembrane helix</keyword>
<organism evidence="2 3">
    <name type="scientific">Lederbergia citrisecunda</name>
    <dbReference type="NCBI Taxonomy" id="2833583"/>
    <lineage>
        <taxon>Bacteria</taxon>
        <taxon>Bacillati</taxon>
        <taxon>Bacillota</taxon>
        <taxon>Bacilli</taxon>
        <taxon>Bacillales</taxon>
        <taxon>Bacillaceae</taxon>
        <taxon>Lederbergia</taxon>
    </lineage>
</organism>
<name>A0A942YKE7_9BACI</name>
<dbReference type="EMBL" id="JAGYPJ010000001">
    <property type="protein sequence ID" value="MBS4199174.1"/>
    <property type="molecule type" value="Genomic_DNA"/>
</dbReference>
<feature type="transmembrane region" description="Helical" evidence="1">
    <location>
        <begin position="6"/>
        <end position="25"/>
    </location>
</feature>
<sequence>MDDVIGYVMVVFLIIGCKYGLVRQIQHTFTIQKSNKTVVPNYKKSLFGNYLICVSFLCFLISYILNVLVAMQIINLSMITSDNTGFSCFIFLLVLLIAKFGVLPKNRRNNDLLN</sequence>
<evidence type="ECO:0000256" key="1">
    <source>
        <dbReference type="SAM" id="Phobius"/>
    </source>
</evidence>
<reference evidence="2 3" key="1">
    <citation type="submission" date="2021-05" db="EMBL/GenBank/DDBJ databases">
        <title>Novel Bacillus species.</title>
        <authorList>
            <person name="Liu G."/>
        </authorList>
    </citation>
    <scope>NUCLEOTIDE SEQUENCE [LARGE SCALE GENOMIC DNA]</scope>
    <source>
        <strain evidence="2 3">FJAT-49732</strain>
    </source>
</reference>
<evidence type="ECO:0000313" key="2">
    <source>
        <dbReference type="EMBL" id="MBS4199174.1"/>
    </source>
</evidence>
<keyword evidence="1" id="KW-0812">Transmembrane</keyword>
<dbReference type="AlphaFoldDB" id="A0A942YKE7"/>